<protein>
    <submittedName>
        <fullName evidence="1">Alkylhydroperoxidase family enzyme, contains CxxC motif</fullName>
    </submittedName>
</protein>
<dbReference type="GO" id="GO:0004601">
    <property type="term" value="F:peroxidase activity"/>
    <property type="evidence" value="ECO:0007669"/>
    <property type="project" value="UniProtKB-KW"/>
</dbReference>
<dbReference type="PANTHER" id="PTHR35446">
    <property type="entry name" value="SI:CH211-175M2.5"/>
    <property type="match status" value="1"/>
</dbReference>
<proteinExistence type="predicted"/>
<dbReference type="STRING" id="684552.SAMN04489719_2313"/>
<dbReference type="EMBL" id="LT629734">
    <property type="protein sequence ID" value="SDS43511.1"/>
    <property type="molecule type" value="Genomic_DNA"/>
</dbReference>
<keyword evidence="2" id="KW-1185">Reference proteome</keyword>
<dbReference type="AlphaFoldDB" id="A0A1H1S6E1"/>
<dbReference type="Gene3D" id="1.20.1290.10">
    <property type="entry name" value="AhpD-like"/>
    <property type="match status" value="1"/>
</dbReference>
<dbReference type="SUPFAM" id="SSF69118">
    <property type="entry name" value="AhpD-like"/>
    <property type="match status" value="1"/>
</dbReference>
<keyword evidence="1" id="KW-0575">Peroxidase</keyword>
<accession>A0A1H1S6E1</accession>
<dbReference type="PANTHER" id="PTHR35446:SF2">
    <property type="entry name" value="CARBOXYMUCONOLACTONE DECARBOXYLASE-LIKE DOMAIN-CONTAINING PROTEIN"/>
    <property type="match status" value="1"/>
</dbReference>
<sequence length="201" mass="20433">MADAGFLSEPAADAAVEAMYDADRESEGYVMNLTRVWAHMPEVNDAWTALAQSSAAAAGLTFRQKGIVVSALAAELGDAYCSYAWGTRLASASDAGTAAAVLAGEPASGLDEGERALAAWARQLVRDPNGTTPDHIAALRAIGLDDRAIAALTAYVAARIAFSTVNDALGAAPDAELHASAPDAVRAAIAWGRPPAGGVPG</sequence>
<evidence type="ECO:0000313" key="2">
    <source>
        <dbReference type="Proteomes" id="UP000199649"/>
    </source>
</evidence>
<organism evidence="1 2">
    <name type="scientific">Agrococcus carbonis</name>
    <dbReference type="NCBI Taxonomy" id="684552"/>
    <lineage>
        <taxon>Bacteria</taxon>
        <taxon>Bacillati</taxon>
        <taxon>Actinomycetota</taxon>
        <taxon>Actinomycetes</taxon>
        <taxon>Micrococcales</taxon>
        <taxon>Microbacteriaceae</taxon>
        <taxon>Agrococcus</taxon>
    </lineage>
</organism>
<evidence type="ECO:0000313" key="1">
    <source>
        <dbReference type="EMBL" id="SDS43511.1"/>
    </source>
</evidence>
<name>A0A1H1S6E1_9MICO</name>
<dbReference type="RefSeq" id="WP_197674419.1">
    <property type="nucleotide sequence ID" value="NZ_LT629734.1"/>
</dbReference>
<dbReference type="InterPro" id="IPR029032">
    <property type="entry name" value="AhpD-like"/>
</dbReference>
<dbReference type="Proteomes" id="UP000199649">
    <property type="component" value="Chromosome I"/>
</dbReference>
<keyword evidence="1" id="KW-0560">Oxidoreductase</keyword>
<reference evidence="2" key="1">
    <citation type="submission" date="2016-10" db="EMBL/GenBank/DDBJ databases">
        <authorList>
            <person name="Varghese N."/>
            <person name="Submissions S."/>
        </authorList>
    </citation>
    <scope>NUCLEOTIDE SEQUENCE [LARGE SCALE GENOMIC DNA]</scope>
    <source>
        <strain evidence="2">DSM 22965</strain>
    </source>
</reference>
<gene>
    <name evidence="1" type="ORF">SAMN04489719_2313</name>
</gene>